<proteinExistence type="predicted"/>
<evidence type="ECO:0000256" key="5">
    <source>
        <dbReference type="SAM" id="SignalP"/>
    </source>
</evidence>
<dbReference type="GO" id="GO:0004888">
    <property type="term" value="F:transmembrane signaling receptor activity"/>
    <property type="evidence" value="ECO:0007669"/>
    <property type="project" value="TreeGrafter"/>
</dbReference>
<evidence type="ECO:0000256" key="4">
    <source>
        <dbReference type="SAM" id="Phobius"/>
    </source>
</evidence>
<keyword evidence="5" id="KW-0732">Signal</keyword>
<dbReference type="InterPro" id="IPR036179">
    <property type="entry name" value="Ig-like_dom_sf"/>
</dbReference>
<dbReference type="STRING" id="32507.ENSNBRP00000023916"/>
<keyword evidence="8" id="KW-1185">Reference proteome</keyword>
<reference evidence="7" key="1">
    <citation type="submission" date="2025-08" db="UniProtKB">
        <authorList>
            <consortium name="Ensembl"/>
        </authorList>
    </citation>
    <scope>IDENTIFICATION</scope>
</reference>
<dbReference type="AlphaFoldDB" id="A0A3Q4HP03"/>
<feature type="transmembrane region" description="Helical" evidence="4">
    <location>
        <begin position="237"/>
        <end position="264"/>
    </location>
</feature>
<dbReference type="GeneTree" id="ENSGT00950000182977"/>
<keyword evidence="2 4" id="KW-0812">Transmembrane</keyword>
<evidence type="ECO:0000313" key="7">
    <source>
        <dbReference type="Ensembl" id="ENSNBRP00000023916.1"/>
    </source>
</evidence>
<evidence type="ECO:0000313" key="8">
    <source>
        <dbReference type="Proteomes" id="UP000261580"/>
    </source>
</evidence>
<keyword evidence="3 4" id="KW-0472">Membrane</keyword>
<dbReference type="SUPFAM" id="SSF48726">
    <property type="entry name" value="Immunoglobulin"/>
    <property type="match status" value="2"/>
</dbReference>
<dbReference type="Gene3D" id="2.60.40.10">
    <property type="entry name" value="Immunoglobulins"/>
    <property type="match status" value="2"/>
</dbReference>
<keyword evidence="4" id="KW-1133">Transmembrane helix</keyword>
<accession>A0A3Q4HP03</accession>
<feature type="signal peptide" evidence="5">
    <location>
        <begin position="1"/>
        <end position="17"/>
    </location>
</feature>
<dbReference type="InterPro" id="IPR013106">
    <property type="entry name" value="Ig_V-set"/>
</dbReference>
<name>A0A3Q4HP03_NEOBR</name>
<dbReference type="Ensembl" id="ENSNBRT00000024537.1">
    <property type="protein sequence ID" value="ENSNBRP00000023916.1"/>
    <property type="gene ID" value="ENSNBRG00000018302.1"/>
</dbReference>
<reference evidence="7" key="2">
    <citation type="submission" date="2025-09" db="UniProtKB">
        <authorList>
            <consortium name="Ensembl"/>
        </authorList>
    </citation>
    <scope>IDENTIFICATION</scope>
</reference>
<dbReference type="InterPro" id="IPR003599">
    <property type="entry name" value="Ig_sub"/>
</dbReference>
<feature type="chain" id="PRO_5018771382" description="Immunoglobulin domain-containing protein" evidence="5">
    <location>
        <begin position="18"/>
        <end position="296"/>
    </location>
</feature>
<dbReference type="OMA" id="NSEPEIC"/>
<dbReference type="SMART" id="SM00409">
    <property type="entry name" value="IG"/>
    <property type="match status" value="2"/>
</dbReference>
<dbReference type="PANTHER" id="PTHR11860">
    <property type="entry name" value="POLYMERIC-IMMUNOGLOBULIN RECEPTOR"/>
    <property type="match status" value="1"/>
</dbReference>
<dbReference type="Pfam" id="PF07686">
    <property type="entry name" value="V-set"/>
    <property type="match status" value="1"/>
</dbReference>
<evidence type="ECO:0000259" key="6">
    <source>
        <dbReference type="SMART" id="SM00409"/>
    </source>
</evidence>
<evidence type="ECO:0000256" key="1">
    <source>
        <dbReference type="ARBA" id="ARBA00004370"/>
    </source>
</evidence>
<organism evidence="7 8">
    <name type="scientific">Neolamprologus brichardi</name>
    <name type="common">Fairy cichlid</name>
    <name type="synonym">Lamprologus brichardi</name>
    <dbReference type="NCBI Taxonomy" id="32507"/>
    <lineage>
        <taxon>Eukaryota</taxon>
        <taxon>Metazoa</taxon>
        <taxon>Chordata</taxon>
        <taxon>Craniata</taxon>
        <taxon>Vertebrata</taxon>
        <taxon>Euteleostomi</taxon>
        <taxon>Actinopterygii</taxon>
        <taxon>Neopterygii</taxon>
        <taxon>Teleostei</taxon>
        <taxon>Neoteleostei</taxon>
        <taxon>Acanthomorphata</taxon>
        <taxon>Ovalentaria</taxon>
        <taxon>Cichlomorphae</taxon>
        <taxon>Cichliformes</taxon>
        <taxon>Cichlidae</taxon>
        <taxon>African cichlids</taxon>
        <taxon>Pseudocrenilabrinae</taxon>
        <taxon>Lamprologini</taxon>
        <taxon>Neolamprologus</taxon>
    </lineage>
</organism>
<evidence type="ECO:0000256" key="3">
    <source>
        <dbReference type="ARBA" id="ARBA00023136"/>
    </source>
</evidence>
<evidence type="ECO:0000256" key="2">
    <source>
        <dbReference type="ARBA" id="ARBA00022692"/>
    </source>
</evidence>
<dbReference type="PANTHER" id="PTHR11860:SF118">
    <property type="entry name" value="CMRF35-LIKE MOLECULE 3-RELATED"/>
    <property type="match status" value="1"/>
</dbReference>
<sequence length="296" mass="33215">NLHYLLGVHTLFVLVAGDHSLTTVSQVSVKAGESISIPCLYDSQYENDLKYLCKGYYYRECTYAVKTNQPGQSGKYSISDDKKQRIFTVTIKKLNADQDSHYWCAVEIPGIWKDVRVYFHLSVTRGPPSFYVDHQDITGFNGGNITVKFYSTQTGKIKWCKLGGECVTQPTGSIDGTRVSINKSAHNVFTVTMSRVTTKSSGWYLCYKGDLQVPVHLTVNETFTPSKYNNSEPEICFGSLTVLIISLTLLIFFVTVSLVIWFLLKRSSKFALTVDEANSFFLHNLTLNVDNTADAL</sequence>
<dbReference type="GO" id="GO:0005886">
    <property type="term" value="C:plasma membrane"/>
    <property type="evidence" value="ECO:0007669"/>
    <property type="project" value="TreeGrafter"/>
</dbReference>
<feature type="domain" description="Immunoglobulin" evidence="6">
    <location>
        <begin position="24"/>
        <end position="124"/>
    </location>
</feature>
<protein>
    <recommendedName>
        <fullName evidence="6">Immunoglobulin domain-containing protein</fullName>
    </recommendedName>
</protein>
<dbReference type="InterPro" id="IPR050671">
    <property type="entry name" value="CD300_family_receptors"/>
</dbReference>
<comment type="subcellular location">
    <subcellularLocation>
        <location evidence="1">Membrane</location>
    </subcellularLocation>
</comment>
<dbReference type="Proteomes" id="UP000261580">
    <property type="component" value="Unassembled WGS sequence"/>
</dbReference>
<dbReference type="InterPro" id="IPR013783">
    <property type="entry name" value="Ig-like_fold"/>
</dbReference>
<feature type="domain" description="Immunoglobulin" evidence="6">
    <location>
        <begin position="134"/>
        <end position="220"/>
    </location>
</feature>